<evidence type="ECO:0000256" key="1">
    <source>
        <dbReference type="SAM" id="SignalP"/>
    </source>
</evidence>
<sequence length="174" mass="17979">MQLTTILVAALAATASAVSSRAVRRQTHYINQNCRLISATDPNFSVADLASGTVATKILTFNVGPTAAGPCQLVGAFGAGFPVDQGGDAFSRLDVRALGGNAPGSLVGSFGPLQVVDDAVVQDTVRVINSFQCQESLSFEFAIANDAGADVDVNVAFTASPWDGFFVVVGDQCY</sequence>
<dbReference type="AlphaFoldDB" id="A0A1Q8RMV0"/>
<dbReference type="Proteomes" id="UP000186583">
    <property type="component" value="Unassembled WGS sequence"/>
</dbReference>
<accession>A0A1Q8RMV0</accession>
<feature type="signal peptide" evidence="1">
    <location>
        <begin position="1"/>
        <end position="17"/>
    </location>
</feature>
<proteinExistence type="predicted"/>
<evidence type="ECO:0000313" key="3">
    <source>
        <dbReference type="Proteomes" id="UP000186583"/>
    </source>
</evidence>
<dbReference type="OrthoDB" id="5308323at2759"/>
<reference evidence="2 3" key="1">
    <citation type="submission" date="2016-11" db="EMBL/GenBank/DDBJ databases">
        <title>Draft Genome Assembly of Colletotrichum chlorophyti a pathogen of herbaceous plants.</title>
        <authorList>
            <person name="Gan P."/>
            <person name="Narusaka M."/>
            <person name="Tsushima A."/>
            <person name="Narusaka Y."/>
            <person name="Takano Y."/>
            <person name="Shirasu K."/>
        </authorList>
    </citation>
    <scope>NUCLEOTIDE SEQUENCE [LARGE SCALE GENOMIC DNA]</scope>
    <source>
        <strain evidence="2 3">NTL11</strain>
    </source>
</reference>
<name>A0A1Q8RMV0_9PEZI</name>
<keyword evidence="3" id="KW-1185">Reference proteome</keyword>
<comment type="caution">
    <text evidence="2">The sequence shown here is derived from an EMBL/GenBank/DDBJ whole genome shotgun (WGS) entry which is preliminary data.</text>
</comment>
<protein>
    <recommendedName>
        <fullName evidence="4">Ubiquitin 3 binding protein But2 C-terminal domain-containing protein</fullName>
    </recommendedName>
</protein>
<gene>
    <name evidence="2" type="ORF">CCHL11_05811</name>
</gene>
<keyword evidence="1" id="KW-0732">Signal</keyword>
<feature type="chain" id="PRO_5012457877" description="Ubiquitin 3 binding protein But2 C-terminal domain-containing protein" evidence="1">
    <location>
        <begin position="18"/>
        <end position="174"/>
    </location>
</feature>
<evidence type="ECO:0008006" key="4">
    <source>
        <dbReference type="Google" id="ProtNLM"/>
    </source>
</evidence>
<evidence type="ECO:0000313" key="2">
    <source>
        <dbReference type="EMBL" id="OLN85621.1"/>
    </source>
</evidence>
<organism evidence="2 3">
    <name type="scientific">Colletotrichum chlorophyti</name>
    <dbReference type="NCBI Taxonomy" id="708187"/>
    <lineage>
        <taxon>Eukaryota</taxon>
        <taxon>Fungi</taxon>
        <taxon>Dikarya</taxon>
        <taxon>Ascomycota</taxon>
        <taxon>Pezizomycotina</taxon>
        <taxon>Sordariomycetes</taxon>
        <taxon>Hypocreomycetidae</taxon>
        <taxon>Glomerellales</taxon>
        <taxon>Glomerellaceae</taxon>
        <taxon>Colletotrichum</taxon>
    </lineage>
</organism>
<dbReference type="EMBL" id="MPGH01000162">
    <property type="protein sequence ID" value="OLN85621.1"/>
    <property type="molecule type" value="Genomic_DNA"/>
</dbReference>